<evidence type="ECO:0000313" key="2">
    <source>
        <dbReference type="EMBL" id="MBD2149471.1"/>
    </source>
</evidence>
<gene>
    <name evidence="2" type="ORF">H6F44_04920</name>
</gene>
<dbReference type="Proteomes" id="UP000631421">
    <property type="component" value="Unassembled WGS sequence"/>
</dbReference>
<reference evidence="2" key="2">
    <citation type="submission" date="2020-08" db="EMBL/GenBank/DDBJ databases">
        <authorList>
            <person name="Chen M."/>
            <person name="Teng W."/>
            <person name="Zhao L."/>
            <person name="Hu C."/>
            <person name="Zhou Y."/>
            <person name="Han B."/>
            <person name="Song L."/>
            <person name="Shu W."/>
        </authorList>
    </citation>
    <scope>NUCLEOTIDE SEQUENCE</scope>
    <source>
        <strain evidence="2">FACHB-1277</strain>
    </source>
</reference>
<dbReference type="RefSeq" id="WP_190349843.1">
    <property type="nucleotide sequence ID" value="NZ_JACJPY010000009.1"/>
</dbReference>
<dbReference type="EMBL" id="JACJPY010000009">
    <property type="protein sequence ID" value="MBD2149471.1"/>
    <property type="molecule type" value="Genomic_DNA"/>
</dbReference>
<feature type="chain" id="PRO_5036930638" evidence="1">
    <location>
        <begin position="27"/>
        <end position="192"/>
    </location>
</feature>
<sequence>MKLSKIKFFSFLALGYSLIACGQAQALTVPNVMPSVTPNAIAQTSTATNTSISEAKVKNGTVCEQVVTNVKEVLETIPDVKVTNNSRFSGLSVPYPDRSANLNRRYTVTISGSGVADFWESGKEVRNEIAKQIIQNCEGVAAVTFGRDRTGEATTIGLFPDGSIKEFTCGADFDRRTRTRSPLTWGQQVCDL</sequence>
<keyword evidence="3" id="KW-1185">Reference proteome</keyword>
<name>A0A926UQN4_9CYAN</name>
<proteinExistence type="predicted"/>
<dbReference type="PROSITE" id="PS51257">
    <property type="entry name" value="PROKAR_LIPOPROTEIN"/>
    <property type="match status" value="1"/>
</dbReference>
<dbReference type="AlphaFoldDB" id="A0A926UQN4"/>
<keyword evidence="1" id="KW-0732">Signal</keyword>
<evidence type="ECO:0000313" key="3">
    <source>
        <dbReference type="Proteomes" id="UP000631421"/>
    </source>
</evidence>
<evidence type="ECO:0000256" key="1">
    <source>
        <dbReference type="SAM" id="SignalP"/>
    </source>
</evidence>
<organism evidence="2 3">
    <name type="scientific">Pseudanabaena cinerea FACHB-1277</name>
    <dbReference type="NCBI Taxonomy" id="2949581"/>
    <lineage>
        <taxon>Bacteria</taxon>
        <taxon>Bacillati</taxon>
        <taxon>Cyanobacteriota</taxon>
        <taxon>Cyanophyceae</taxon>
        <taxon>Pseudanabaenales</taxon>
        <taxon>Pseudanabaenaceae</taxon>
        <taxon>Pseudanabaena</taxon>
        <taxon>Pseudanabaena cinerea</taxon>
    </lineage>
</organism>
<reference evidence="2" key="1">
    <citation type="journal article" date="2015" name="ISME J.">
        <title>Draft Genome Sequence of Streptomyces incarnatus NRRL8089, which Produces the Nucleoside Antibiotic Sinefungin.</title>
        <authorList>
            <person name="Oshima K."/>
            <person name="Hattori M."/>
            <person name="Shimizu H."/>
            <person name="Fukuda K."/>
            <person name="Nemoto M."/>
            <person name="Inagaki K."/>
            <person name="Tamura T."/>
        </authorList>
    </citation>
    <scope>NUCLEOTIDE SEQUENCE</scope>
    <source>
        <strain evidence="2">FACHB-1277</strain>
    </source>
</reference>
<protein>
    <submittedName>
        <fullName evidence="2">Uncharacterized protein</fullName>
    </submittedName>
</protein>
<accession>A0A926UQN4</accession>
<feature type="signal peptide" evidence="1">
    <location>
        <begin position="1"/>
        <end position="26"/>
    </location>
</feature>
<comment type="caution">
    <text evidence="2">The sequence shown here is derived from an EMBL/GenBank/DDBJ whole genome shotgun (WGS) entry which is preliminary data.</text>
</comment>